<proteinExistence type="predicted"/>
<reference evidence="1 2" key="1">
    <citation type="submission" date="2019-06" db="EMBL/GenBank/DDBJ databases">
        <title>Sequencing the genomes of 1000 actinobacteria strains.</title>
        <authorList>
            <person name="Klenk H.-P."/>
        </authorList>
    </citation>
    <scope>NUCLEOTIDE SEQUENCE [LARGE SCALE GENOMIC DNA]</scope>
    <source>
        <strain evidence="1 2">DSM 12335</strain>
    </source>
</reference>
<dbReference type="RefSeq" id="WP_141785761.1">
    <property type="nucleotide sequence ID" value="NZ_BAAAIK010000001.1"/>
</dbReference>
<dbReference type="OrthoDB" id="9815788at2"/>
<dbReference type="AlphaFoldDB" id="A0A542YUP4"/>
<dbReference type="Pfam" id="PF03928">
    <property type="entry name" value="HbpS-like"/>
    <property type="match status" value="1"/>
</dbReference>
<protein>
    <submittedName>
        <fullName evidence="1">Uncharacterized protein GlcG (DUF336 family)</fullName>
    </submittedName>
</protein>
<evidence type="ECO:0000313" key="1">
    <source>
        <dbReference type="EMBL" id="TQL51808.1"/>
    </source>
</evidence>
<dbReference type="Proteomes" id="UP000319516">
    <property type="component" value="Unassembled WGS sequence"/>
</dbReference>
<gene>
    <name evidence="1" type="ORF">FB467_2971</name>
</gene>
<dbReference type="PANTHER" id="PTHR34309:SF10">
    <property type="entry name" value="SLR1406 PROTEIN"/>
    <property type="match status" value="1"/>
</dbReference>
<dbReference type="Gene3D" id="3.30.450.150">
    <property type="entry name" value="Haem-degrading domain"/>
    <property type="match status" value="1"/>
</dbReference>
<evidence type="ECO:0000313" key="2">
    <source>
        <dbReference type="Proteomes" id="UP000319516"/>
    </source>
</evidence>
<sequence length="143" mass="14235">MSLTLDTARTVISGARAKGREAGLKPLTVVVLDAGGHVVAVEREDGASNKRFEIAFGKAHGALSLGMGSRALMERAEQQPYFIAAVTNAVGGSLVPVPGGVLVKDAEGALLGAVGITGDTSDNDELAAVSGIEGAGLVAQPGA</sequence>
<dbReference type="InterPro" id="IPR038084">
    <property type="entry name" value="PduO/GlcC-like_sf"/>
</dbReference>
<keyword evidence="2" id="KW-1185">Reference proteome</keyword>
<organism evidence="1 2">
    <name type="scientific">Ornithinicoccus hortensis</name>
    <dbReference type="NCBI Taxonomy" id="82346"/>
    <lineage>
        <taxon>Bacteria</taxon>
        <taxon>Bacillati</taxon>
        <taxon>Actinomycetota</taxon>
        <taxon>Actinomycetes</taxon>
        <taxon>Micrococcales</taxon>
        <taxon>Intrasporangiaceae</taxon>
        <taxon>Ornithinicoccus</taxon>
    </lineage>
</organism>
<dbReference type="EMBL" id="VFOP01000001">
    <property type="protein sequence ID" value="TQL51808.1"/>
    <property type="molecule type" value="Genomic_DNA"/>
</dbReference>
<accession>A0A542YUP4</accession>
<name>A0A542YUP4_9MICO</name>
<dbReference type="InterPro" id="IPR005624">
    <property type="entry name" value="PduO/GlcC-like"/>
</dbReference>
<dbReference type="InterPro" id="IPR052517">
    <property type="entry name" value="GlcG_carb_metab_protein"/>
</dbReference>
<dbReference type="SUPFAM" id="SSF143744">
    <property type="entry name" value="GlcG-like"/>
    <property type="match status" value="1"/>
</dbReference>
<dbReference type="PANTHER" id="PTHR34309">
    <property type="entry name" value="SLR1406 PROTEIN"/>
    <property type="match status" value="1"/>
</dbReference>
<comment type="caution">
    <text evidence="1">The sequence shown here is derived from an EMBL/GenBank/DDBJ whole genome shotgun (WGS) entry which is preliminary data.</text>
</comment>